<feature type="transmembrane region" description="Helical" evidence="1">
    <location>
        <begin position="214"/>
        <end position="232"/>
    </location>
</feature>
<keyword evidence="1" id="KW-0472">Membrane</keyword>
<evidence type="ECO:0000256" key="1">
    <source>
        <dbReference type="SAM" id="Phobius"/>
    </source>
</evidence>
<dbReference type="Proteomes" id="UP000249364">
    <property type="component" value="Unassembled WGS sequence"/>
</dbReference>
<gene>
    <name evidence="2" type="ORF">LY56_03037</name>
</gene>
<dbReference type="OrthoDB" id="8444963at2"/>
<dbReference type="EMBL" id="QKZQ01000017">
    <property type="protein sequence ID" value="PZX38334.1"/>
    <property type="molecule type" value="Genomic_DNA"/>
</dbReference>
<evidence type="ECO:0000313" key="2">
    <source>
        <dbReference type="EMBL" id="PZX38334.1"/>
    </source>
</evidence>
<keyword evidence="1" id="KW-1133">Transmembrane helix</keyword>
<dbReference type="InterPro" id="IPR025333">
    <property type="entry name" value="DUF4239"/>
</dbReference>
<dbReference type="AlphaFoldDB" id="A0A2W7PPX5"/>
<evidence type="ECO:0008006" key="4">
    <source>
        <dbReference type="Google" id="ProtNLM"/>
    </source>
</evidence>
<keyword evidence="1" id="KW-0812">Transmembrane</keyword>
<reference evidence="2 3" key="1">
    <citation type="submission" date="2018-06" db="EMBL/GenBank/DDBJ databases">
        <title>Genomic Encyclopedia of Archaeal and Bacterial Type Strains, Phase II (KMG-II): from individual species to whole genera.</title>
        <authorList>
            <person name="Goeker M."/>
        </authorList>
    </citation>
    <scope>NUCLEOTIDE SEQUENCE [LARGE SCALE GENOMIC DNA]</scope>
    <source>
        <strain evidence="2 3">DSM 13087</strain>
    </source>
</reference>
<protein>
    <recommendedName>
        <fullName evidence="4">DUF4239 domain-containing protein</fullName>
    </recommendedName>
</protein>
<accession>A0A2W7PPX5</accession>
<organism evidence="2 3">
    <name type="scientific">Roseinatronobacter thiooxidans</name>
    <dbReference type="NCBI Taxonomy" id="121821"/>
    <lineage>
        <taxon>Bacteria</taxon>
        <taxon>Pseudomonadati</taxon>
        <taxon>Pseudomonadota</taxon>
        <taxon>Alphaproteobacteria</taxon>
        <taxon>Rhodobacterales</taxon>
        <taxon>Paracoccaceae</taxon>
        <taxon>Roseinatronobacter</taxon>
    </lineage>
</organism>
<name>A0A2W7PPX5_9RHOB</name>
<proteinExistence type="predicted"/>
<keyword evidence="3" id="KW-1185">Reference proteome</keyword>
<sequence length="247" mass="26470">MTPVFALHPLLMLALFGGLGLTSYAISLAFLSHFGSDQPGNAESLPVPNFAATITTVWALAMGFTAAEIWSVNAQAKAASAAERSAIARIGGIAAPSLLDNAQIIETIAAYQDAVMRYEIGSQGMRPSPEVDTIIEHLRASIFSLAQARVPDAILHKVIMDFDELQDARATRMAIGNAPVSDYKWYLVIFLTLLSQVALAAVHADRRHGGQRAIAIFTFASTVSIWLLALHAHPYVGISAISVIEPF</sequence>
<dbReference type="RefSeq" id="WP_111361396.1">
    <property type="nucleotide sequence ID" value="NZ_QKZQ01000017.1"/>
</dbReference>
<dbReference type="Pfam" id="PF14023">
    <property type="entry name" value="Bestrophin-like"/>
    <property type="match status" value="1"/>
</dbReference>
<comment type="caution">
    <text evidence="2">The sequence shown here is derived from an EMBL/GenBank/DDBJ whole genome shotgun (WGS) entry which is preliminary data.</text>
</comment>
<feature type="transmembrane region" description="Helical" evidence="1">
    <location>
        <begin position="183"/>
        <end position="202"/>
    </location>
</feature>
<evidence type="ECO:0000313" key="3">
    <source>
        <dbReference type="Proteomes" id="UP000249364"/>
    </source>
</evidence>